<reference evidence="3" key="1">
    <citation type="submission" date="2017-03" db="EMBL/GenBank/DDBJ databases">
        <authorList>
            <person name="Herbold C."/>
        </authorList>
    </citation>
    <scope>NUCLEOTIDE SEQUENCE [LARGE SCALE GENOMIC DNA]</scope>
</reference>
<dbReference type="Proteomes" id="UP000230607">
    <property type="component" value="Chromosome 1"/>
</dbReference>
<dbReference type="AlphaFoldDB" id="A0A2H1FIT7"/>
<feature type="transmembrane region" description="Helical" evidence="1">
    <location>
        <begin position="7"/>
        <end position="27"/>
    </location>
</feature>
<dbReference type="EMBL" id="LT841358">
    <property type="protein sequence ID" value="SMH72658.1"/>
    <property type="molecule type" value="Genomic_DNA"/>
</dbReference>
<evidence type="ECO:0000313" key="2">
    <source>
        <dbReference type="EMBL" id="SMH72658.1"/>
    </source>
</evidence>
<organism evidence="2 3">
    <name type="scientific">Candidatus Nitrosotalea okcheonensis</name>
    <dbReference type="NCBI Taxonomy" id="1903276"/>
    <lineage>
        <taxon>Archaea</taxon>
        <taxon>Nitrososphaerota</taxon>
        <taxon>Nitrososphaeria</taxon>
        <taxon>Nitrosotaleales</taxon>
        <taxon>Nitrosotaleaceae</taxon>
        <taxon>Nitrosotalea</taxon>
    </lineage>
</organism>
<protein>
    <submittedName>
        <fullName evidence="2">Uncharacterized protein</fullName>
    </submittedName>
</protein>
<keyword evidence="3" id="KW-1185">Reference proteome</keyword>
<evidence type="ECO:0000256" key="1">
    <source>
        <dbReference type="SAM" id="Phobius"/>
    </source>
</evidence>
<sequence>MLRNQKITLIVLIAVAAITLTSLPLIYENTAIASTTVHLAIKEIPSVAQGTTFVSITDQQLSNIPSFSNAIKEADKIFNPAVSKCNTPCQVPVRAQTSPDSYTVSVDPVEAKLALSIMGFHDISRPGQSVVDIHGTVIEYGGKYYSIVIMGI</sequence>
<evidence type="ECO:0000313" key="3">
    <source>
        <dbReference type="Proteomes" id="UP000230607"/>
    </source>
</evidence>
<gene>
    <name evidence="2" type="ORF">NCS_30498</name>
</gene>
<accession>A0A2H1FIT7</accession>
<name>A0A2H1FIT7_9ARCH</name>
<dbReference type="RefSeq" id="WP_157928389.1">
    <property type="nucleotide sequence ID" value="NZ_LT841358.1"/>
</dbReference>
<keyword evidence="1" id="KW-0812">Transmembrane</keyword>
<keyword evidence="1" id="KW-1133">Transmembrane helix</keyword>
<keyword evidence="1" id="KW-0472">Membrane</keyword>
<proteinExistence type="predicted"/>